<dbReference type="AlphaFoldDB" id="E8LHW5"/>
<dbReference type="Gene3D" id="3.40.50.300">
    <property type="entry name" value="P-loop containing nucleotide triphosphate hydrolases"/>
    <property type="match status" value="1"/>
</dbReference>
<comment type="caution">
    <text evidence="1">The sequence shown here is derived from an EMBL/GenBank/DDBJ whole genome shotgun (WGS) entry which is preliminary data.</text>
</comment>
<dbReference type="eggNOG" id="COG3265">
    <property type="taxonomic scope" value="Bacteria"/>
</dbReference>
<organism evidence="1 2">
    <name type="scientific">Succinatimonas hippei (strain DSM 22608 / JCM 16073 / KCTC 15190 / YIT 12066)</name>
    <dbReference type="NCBI Taxonomy" id="762983"/>
    <lineage>
        <taxon>Bacteria</taxon>
        <taxon>Pseudomonadati</taxon>
        <taxon>Pseudomonadota</taxon>
        <taxon>Gammaproteobacteria</taxon>
        <taxon>Aeromonadales</taxon>
        <taxon>Succinivibrionaceae</taxon>
        <taxon>Succinatimonas</taxon>
    </lineage>
</organism>
<dbReference type="InterPro" id="IPR027417">
    <property type="entry name" value="P-loop_NTPase"/>
</dbReference>
<dbReference type="EMBL" id="AEVO01000010">
    <property type="protein sequence ID" value="EFY07903.1"/>
    <property type="molecule type" value="Genomic_DNA"/>
</dbReference>
<name>E8LHW5_SUCHY</name>
<dbReference type="Proteomes" id="UP000018458">
    <property type="component" value="Unassembled WGS sequence"/>
</dbReference>
<evidence type="ECO:0008006" key="3">
    <source>
        <dbReference type="Google" id="ProtNLM"/>
    </source>
</evidence>
<dbReference type="STRING" id="762983.HMPREF9444_00278"/>
<evidence type="ECO:0000313" key="1">
    <source>
        <dbReference type="EMBL" id="EFY07903.1"/>
    </source>
</evidence>
<dbReference type="OrthoDB" id="9788481at2"/>
<gene>
    <name evidence="1" type="ORF">HMPREF9444_00278</name>
</gene>
<keyword evidence="2" id="KW-1185">Reference proteome</keyword>
<evidence type="ECO:0000313" key="2">
    <source>
        <dbReference type="Proteomes" id="UP000018458"/>
    </source>
</evidence>
<sequence>MIILISGATHSGKTFLASKLMEKLSMPYLSLDHLKMGLIRSGQLKLLPKDDEKIKHKMWPIVREMIKTVIENHQNLIIEGDYIPFEFQKDFSAAYLKEIRFLCLILSQNYIKHNFSQIKNNACVIEKRLFPNIVNTKELISDNQHHFDECRRYNLTCAVIEKDFQKELRAVLDRFPY</sequence>
<dbReference type="HOGENOM" id="CLU_133665_0_0_6"/>
<dbReference type="SUPFAM" id="SSF52540">
    <property type="entry name" value="P-loop containing nucleoside triphosphate hydrolases"/>
    <property type="match status" value="1"/>
</dbReference>
<proteinExistence type="predicted"/>
<reference evidence="1 2" key="1">
    <citation type="submission" date="2011-01" db="EMBL/GenBank/DDBJ databases">
        <authorList>
            <person name="Weinstock G."/>
            <person name="Sodergren E."/>
            <person name="Clifton S."/>
            <person name="Fulton L."/>
            <person name="Fulton B."/>
            <person name="Courtney L."/>
            <person name="Fronick C."/>
            <person name="Harrison M."/>
            <person name="Strong C."/>
            <person name="Farmer C."/>
            <person name="Delahaunty K."/>
            <person name="Markovic C."/>
            <person name="Hall O."/>
            <person name="Minx P."/>
            <person name="Tomlinson C."/>
            <person name="Mitreva M."/>
            <person name="Hou S."/>
            <person name="Chen J."/>
            <person name="Wollam A."/>
            <person name="Pepin K.H."/>
            <person name="Johnson M."/>
            <person name="Bhonagiri V."/>
            <person name="Zhang X."/>
            <person name="Suruliraj S."/>
            <person name="Warren W."/>
            <person name="Chinwalla A."/>
            <person name="Mardis E.R."/>
            <person name="Wilson R.K."/>
        </authorList>
    </citation>
    <scope>NUCLEOTIDE SEQUENCE [LARGE SCALE GENOMIC DNA]</scope>
    <source>
        <strain evidence="2">DSM 22608 / JCM 16073 / KCTC 15190 / YIT 12066</strain>
    </source>
</reference>
<accession>E8LHW5</accession>
<protein>
    <recommendedName>
        <fullName evidence="3">Adenylate kinase</fullName>
    </recommendedName>
</protein>